<feature type="transmembrane region" description="Helical" evidence="6">
    <location>
        <begin position="57"/>
        <end position="77"/>
    </location>
</feature>
<dbReference type="EMBL" id="JAODUO010000003">
    <property type="protein sequence ID" value="KAK2194023.1"/>
    <property type="molecule type" value="Genomic_DNA"/>
</dbReference>
<dbReference type="InterPro" id="IPR036938">
    <property type="entry name" value="PAP2/HPO_sf"/>
</dbReference>
<dbReference type="CDD" id="cd03384">
    <property type="entry name" value="PAP2_wunen"/>
    <property type="match status" value="1"/>
</dbReference>
<comment type="similarity">
    <text evidence="2">Belongs to the PA-phosphatase related phosphoesterase family.</text>
</comment>
<evidence type="ECO:0000256" key="1">
    <source>
        <dbReference type="ARBA" id="ARBA00004141"/>
    </source>
</evidence>
<keyword evidence="9" id="KW-1185">Reference proteome</keyword>
<evidence type="ECO:0000256" key="4">
    <source>
        <dbReference type="ARBA" id="ARBA00022989"/>
    </source>
</evidence>
<protein>
    <recommendedName>
        <fullName evidence="7">Phosphatidic acid phosphatase type 2/haloperoxidase domain-containing protein</fullName>
    </recommendedName>
</protein>
<dbReference type="GO" id="GO:0007165">
    <property type="term" value="P:signal transduction"/>
    <property type="evidence" value="ECO:0007669"/>
    <property type="project" value="TreeGrafter"/>
</dbReference>
<evidence type="ECO:0000256" key="6">
    <source>
        <dbReference type="SAM" id="Phobius"/>
    </source>
</evidence>
<dbReference type="Proteomes" id="UP001209878">
    <property type="component" value="Unassembled WGS sequence"/>
</dbReference>
<keyword evidence="3 6" id="KW-0812">Transmembrane</keyword>
<dbReference type="Gene3D" id="1.20.144.10">
    <property type="entry name" value="Phosphatidic acid phosphatase type 2/haloperoxidase"/>
    <property type="match status" value="1"/>
</dbReference>
<evidence type="ECO:0000256" key="3">
    <source>
        <dbReference type="ARBA" id="ARBA00022692"/>
    </source>
</evidence>
<organism evidence="8 9">
    <name type="scientific">Ridgeia piscesae</name>
    <name type="common">Tubeworm</name>
    <dbReference type="NCBI Taxonomy" id="27915"/>
    <lineage>
        <taxon>Eukaryota</taxon>
        <taxon>Metazoa</taxon>
        <taxon>Spiralia</taxon>
        <taxon>Lophotrochozoa</taxon>
        <taxon>Annelida</taxon>
        <taxon>Polychaeta</taxon>
        <taxon>Sedentaria</taxon>
        <taxon>Canalipalpata</taxon>
        <taxon>Sabellida</taxon>
        <taxon>Siboglinidae</taxon>
        <taxon>Ridgeia</taxon>
    </lineage>
</organism>
<evidence type="ECO:0000313" key="8">
    <source>
        <dbReference type="EMBL" id="KAK2194023.1"/>
    </source>
</evidence>
<comment type="caution">
    <text evidence="8">The sequence shown here is derived from an EMBL/GenBank/DDBJ whole genome shotgun (WGS) entry which is preliminary data.</text>
</comment>
<evidence type="ECO:0000313" key="9">
    <source>
        <dbReference type="Proteomes" id="UP001209878"/>
    </source>
</evidence>
<accession>A0AAD9PGB1</accession>
<dbReference type="GO" id="GO:0008195">
    <property type="term" value="F:phosphatidate phosphatase activity"/>
    <property type="evidence" value="ECO:0007669"/>
    <property type="project" value="TreeGrafter"/>
</dbReference>
<dbReference type="PANTHER" id="PTHR10165">
    <property type="entry name" value="LIPID PHOSPHATE PHOSPHATASE"/>
    <property type="match status" value="1"/>
</dbReference>
<dbReference type="GO" id="GO:0046839">
    <property type="term" value="P:phospholipid dephosphorylation"/>
    <property type="evidence" value="ECO:0007669"/>
    <property type="project" value="TreeGrafter"/>
</dbReference>
<keyword evidence="5 6" id="KW-0472">Membrane</keyword>
<feature type="transmembrane region" description="Helical" evidence="6">
    <location>
        <begin position="187"/>
        <end position="205"/>
    </location>
</feature>
<dbReference type="SUPFAM" id="SSF48317">
    <property type="entry name" value="Acid phosphatase/Vanadium-dependent haloperoxidase"/>
    <property type="match status" value="1"/>
</dbReference>
<evidence type="ECO:0000256" key="5">
    <source>
        <dbReference type="ARBA" id="ARBA00023136"/>
    </source>
</evidence>
<feature type="transmembrane region" description="Helical" evidence="6">
    <location>
        <begin position="242"/>
        <end position="264"/>
    </location>
</feature>
<comment type="subcellular location">
    <subcellularLocation>
        <location evidence="1">Membrane</location>
        <topology evidence="1">Multi-pass membrane protein</topology>
    </subcellularLocation>
</comment>
<feature type="domain" description="Phosphatidic acid phosphatase type 2/haloperoxidase" evidence="7">
    <location>
        <begin position="113"/>
        <end position="260"/>
    </location>
</feature>
<reference evidence="8" key="1">
    <citation type="journal article" date="2023" name="Mol. Biol. Evol.">
        <title>Third-Generation Sequencing Reveals the Adaptive Role of the Epigenome in Three Deep-Sea Polychaetes.</title>
        <authorList>
            <person name="Perez M."/>
            <person name="Aroh O."/>
            <person name="Sun Y."/>
            <person name="Lan Y."/>
            <person name="Juniper S.K."/>
            <person name="Young C.R."/>
            <person name="Angers B."/>
            <person name="Qian P.Y."/>
        </authorList>
    </citation>
    <scope>NUCLEOTIDE SEQUENCE</scope>
    <source>
        <strain evidence="8">R07B-5</strain>
    </source>
</reference>
<evidence type="ECO:0000259" key="7">
    <source>
        <dbReference type="SMART" id="SM00014"/>
    </source>
</evidence>
<dbReference type="InterPro" id="IPR043216">
    <property type="entry name" value="PAP-like"/>
</dbReference>
<dbReference type="GO" id="GO:0006644">
    <property type="term" value="P:phospholipid metabolic process"/>
    <property type="evidence" value="ECO:0007669"/>
    <property type="project" value="InterPro"/>
</dbReference>
<keyword evidence="4 6" id="KW-1133">Transmembrane helix</keyword>
<proteinExistence type="inferred from homology"/>
<dbReference type="GO" id="GO:0005886">
    <property type="term" value="C:plasma membrane"/>
    <property type="evidence" value="ECO:0007669"/>
    <property type="project" value="TreeGrafter"/>
</dbReference>
<feature type="transmembrane region" description="Helical" evidence="6">
    <location>
        <begin position="7"/>
        <end position="28"/>
    </location>
</feature>
<dbReference type="SMART" id="SM00014">
    <property type="entry name" value="acidPPc"/>
    <property type="match status" value="1"/>
</dbReference>
<dbReference type="InterPro" id="IPR000326">
    <property type="entry name" value="PAP2/HPO"/>
</dbReference>
<name>A0AAD9PGB1_RIDPI</name>
<dbReference type="PANTHER" id="PTHR10165:SF103">
    <property type="entry name" value="PHOSPHOLIPID PHOSPHATASE HOMOLOG 1.2 HOMOLOG"/>
    <property type="match status" value="1"/>
</dbReference>
<gene>
    <name evidence="8" type="ORF">NP493_3g05016</name>
</gene>
<sequence length="302" mass="34397">MACKQTMFLRILLNILLIALVFLLVTVLELDLGVRPFKQGFYCNDESLSKPYRDSTVPTVVVICVGTGLNLVVIAIFERLAAHRERTNLNETYGYQRGSFLFTQEMIQFYEVFLVFLFGTAIQQGTTNITKFMTGRLRPHFLDICRPNYTAFSCVDERGQPRYITEDVCTGPYSYKALDMRLSFPSGHASLATYCMVFLVMYIQVRMQPRRLHLMKAALQVAALWLALCTCLSRVSDYKHHWTDVVAGALLGGVVAILMVGVHVRNFTNHRRIFPETFGIRTVNIPVCPVEPFSNTYIFTSK</sequence>
<dbReference type="AlphaFoldDB" id="A0AAD9PGB1"/>
<evidence type="ECO:0000256" key="2">
    <source>
        <dbReference type="ARBA" id="ARBA00008816"/>
    </source>
</evidence>
<dbReference type="Pfam" id="PF01569">
    <property type="entry name" value="PAP2"/>
    <property type="match status" value="1"/>
</dbReference>